<evidence type="ECO:0000256" key="1">
    <source>
        <dbReference type="SAM" id="MobiDB-lite"/>
    </source>
</evidence>
<organism evidence="2 3">
    <name type="scientific">Gekko japonicus</name>
    <name type="common">Schlegel's Japanese gecko</name>
    <dbReference type="NCBI Taxonomy" id="146911"/>
    <lineage>
        <taxon>Eukaryota</taxon>
        <taxon>Metazoa</taxon>
        <taxon>Chordata</taxon>
        <taxon>Craniata</taxon>
        <taxon>Vertebrata</taxon>
        <taxon>Euteleostomi</taxon>
        <taxon>Lepidosauria</taxon>
        <taxon>Squamata</taxon>
        <taxon>Bifurcata</taxon>
        <taxon>Gekkota</taxon>
        <taxon>Gekkonidae</taxon>
        <taxon>Gekkoninae</taxon>
        <taxon>Gekko</taxon>
    </lineage>
</organism>
<keyword evidence="2" id="KW-1185">Reference proteome</keyword>
<reference evidence="3" key="1">
    <citation type="submission" date="2025-08" db="UniProtKB">
        <authorList>
            <consortium name="RefSeq"/>
        </authorList>
    </citation>
    <scope>IDENTIFICATION</scope>
</reference>
<evidence type="ECO:0000313" key="2">
    <source>
        <dbReference type="Proteomes" id="UP000694871"/>
    </source>
</evidence>
<feature type="compositionally biased region" description="Basic and acidic residues" evidence="1">
    <location>
        <begin position="1"/>
        <end position="13"/>
    </location>
</feature>
<accession>A0ABM1KJD7</accession>
<gene>
    <name evidence="3" type="primary">CIPC</name>
</gene>
<dbReference type="Pfam" id="PF15800">
    <property type="entry name" value="CiPC"/>
    <property type="match status" value="2"/>
</dbReference>
<name>A0ABM1KJD7_GEKJA</name>
<dbReference type="InterPro" id="IPR031602">
    <property type="entry name" value="CIPC"/>
</dbReference>
<dbReference type="PANTHER" id="PTHR34648">
    <property type="entry name" value="CLOCK-INTERACTING PACEMAKER"/>
    <property type="match status" value="1"/>
</dbReference>
<dbReference type="RefSeq" id="XP_015273824.1">
    <property type="nucleotide sequence ID" value="XM_015418338.1"/>
</dbReference>
<evidence type="ECO:0000313" key="3">
    <source>
        <dbReference type="RefSeq" id="XP_015273824.1"/>
    </source>
</evidence>
<proteinExistence type="predicted"/>
<dbReference type="Proteomes" id="UP000694871">
    <property type="component" value="Unplaced"/>
</dbReference>
<protein>
    <submittedName>
        <fullName evidence="3">CLOCK-interacting pacemaker</fullName>
    </submittedName>
</protein>
<sequence>MAAYEKGRVRRECGNGSGSVEFSSEDHQLSSEDALREVKMWVSASRRFYAKLSKVMKAKRQSLPFGRAAAKSDKDSGFSDGSLDYLSSSEPTNSKDALRASWQSSAATFSPMMVMKNTVVRQEGNSSQFRPWTVQPSWETISTHQPLVVLGPPIPSAVTLQATREEKGDSFDLLPILNSYAKIALQPHKRGLEDREETRKQKRLCTGRTGTSPNQDVPGRNATAVHGFQHISITKSKALGCAPASSTPASPASESQARDVAQSALCNPLVLGKELSSSSDLPSQQPGKHKRFQNTLVVLHKSGLLDITLKTKKLISQNLVTQVELDQLKQQTQLFLEALKNNTSRAWAELEASLRQPNEATNSLLTSPGI</sequence>
<dbReference type="GeneID" id="107116447"/>
<feature type="region of interest" description="Disordered" evidence="1">
    <location>
        <begin position="1"/>
        <end position="28"/>
    </location>
</feature>
<dbReference type="PANTHER" id="PTHR34648:SF1">
    <property type="entry name" value="CLOCK-INTERACTING PACEMAKER"/>
    <property type="match status" value="1"/>
</dbReference>